<dbReference type="PROSITE" id="PS51175">
    <property type="entry name" value="CBM6"/>
    <property type="match status" value="2"/>
</dbReference>
<name>A0ABU1V1B8_9GAMM</name>
<sequence>MTTYLDAQKALRGTAAVGGMLLGLLAAQVNAATTTVQAESFNNMLGIQTQATTDTGGGLNVGYTDAGDWISYPTLNLPCAGTYTVQYRVASAVTGSVLVLEKSGGGATYDTLPVPNTGGWQNWVTITRDITLPGGAQGLGIVVPAGGWNLNWFSLTDKCAASSSSRSSVAAGTNLRLQAEDYDEFFDTTAGNSGAAYRNDAVDIQALAAGGGFNVGWIVANEWLKFTDVVIPTSGQYTIRARVASPNTGAQFAVDLNSGATFLTNMVIPNTGDWQNFQTIQANVTIQAGTYDLGMFMAVGGFNLDWIEIVSGTNTSTPSSSSATSTSSSAPASQWKTAAQAATDMGAGFNLGNMFEGEQNASTFANAKPKIDAYYAKGFRNVRIPVTWTETINGSRLANQLTGVVDRNHPRLAQLQQTVDYALSLPGMHVVINAHHEYGLKDNNRAAVLERLWQDVVDIFGNRNTRLMFQLLNEPHLSDGSAMPVANIRAMSGRAYQKIRAVNPQRIVMIGGNQWFGSYELGNVWYDLSPVGNGNDPYIMASHHHYEPFTFSGQDGNHAMAWTTATIADPLTRVKNWADSVGKGMPVYVSEWGVGWAKNKPTMTCNNIRLWYQQMHSLEARSRNYPTAVWDDGGWFTIFSHATNSFNNNLVDCITGQCAWDGNTRINAGCY</sequence>
<evidence type="ECO:0000256" key="3">
    <source>
        <dbReference type="ARBA" id="ARBA00022801"/>
    </source>
</evidence>
<dbReference type="PROSITE" id="PS00659">
    <property type="entry name" value="GLYCOSYL_HYDROL_F5"/>
    <property type="match status" value="1"/>
</dbReference>
<accession>A0ABU1V1B8</accession>
<dbReference type="Gene3D" id="2.60.120.260">
    <property type="entry name" value="Galactose-binding domain-like"/>
    <property type="match status" value="2"/>
</dbReference>
<dbReference type="CDD" id="cd04080">
    <property type="entry name" value="CBM6_cellulase-like"/>
    <property type="match status" value="2"/>
</dbReference>
<evidence type="ECO:0000256" key="5">
    <source>
        <dbReference type="ARBA" id="ARBA00023277"/>
    </source>
</evidence>
<dbReference type="Pfam" id="PF00150">
    <property type="entry name" value="Cellulase"/>
    <property type="match status" value="1"/>
</dbReference>
<dbReference type="EMBL" id="JAVDVX010000006">
    <property type="protein sequence ID" value="MDR7091205.1"/>
    <property type="molecule type" value="Genomic_DNA"/>
</dbReference>
<organism evidence="11 12">
    <name type="scientific">Cellvibrio fibrivorans</name>
    <dbReference type="NCBI Taxonomy" id="126350"/>
    <lineage>
        <taxon>Bacteria</taxon>
        <taxon>Pseudomonadati</taxon>
        <taxon>Pseudomonadota</taxon>
        <taxon>Gammaproteobacteria</taxon>
        <taxon>Cellvibrionales</taxon>
        <taxon>Cellvibrionaceae</taxon>
        <taxon>Cellvibrio</taxon>
    </lineage>
</organism>
<dbReference type="Gene3D" id="3.20.20.80">
    <property type="entry name" value="Glycosidases"/>
    <property type="match status" value="1"/>
</dbReference>
<keyword evidence="7" id="KW-0624">Polysaccharide degradation</keyword>
<evidence type="ECO:0000313" key="12">
    <source>
        <dbReference type="Proteomes" id="UP001253595"/>
    </source>
</evidence>
<keyword evidence="6" id="KW-0326">Glycosidase</keyword>
<dbReference type="InterPro" id="IPR050386">
    <property type="entry name" value="Glycosyl_hydrolase_5"/>
</dbReference>
<proteinExistence type="inferred from homology"/>
<dbReference type="SUPFAM" id="SSF49785">
    <property type="entry name" value="Galactose-binding domain-like"/>
    <property type="match status" value="2"/>
</dbReference>
<comment type="caution">
    <text evidence="11">The sequence shown here is derived from an EMBL/GenBank/DDBJ whole genome shotgun (WGS) entry which is preliminary data.</text>
</comment>
<feature type="signal peptide" evidence="9">
    <location>
        <begin position="1"/>
        <end position="31"/>
    </location>
</feature>
<evidence type="ECO:0000256" key="4">
    <source>
        <dbReference type="ARBA" id="ARBA00023001"/>
    </source>
</evidence>
<keyword evidence="2 9" id="KW-0732">Signal</keyword>
<dbReference type="PANTHER" id="PTHR31297">
    <property type="entry name" value="GLUCAN ENDO-1,6-BETA-GLUCOSIDASE B"/>
    <property type="match status" value="1"/>
</dbReference>
<evidence type="ECO:0000313" key="11">
    <source>
        <dbReference type="EMBL" id="MDR7091205.1"/>
    </source>
</evidence>
<reference evidence="11 12" key="1">
    <citation type="submission" date="2023-07" db="EMBL/GenBank/DDBJ databases">
        <title>Sorghum-associated microbial communities from plants grown in Nebraska, USA.</title>
        <authorList>
            <person name="Schachtman D."/>
        </authorList>
    </citation>
    <scope>NUCLEOTIDE SEQUENCE [LARGE SCALE GENOMIC DNA]</scope>
    <source>
        <strain evidence="11 12">BE190</strain>
    </source>
</reference>
<keyword evidence="4" id="KW-0136">Cellulose degradation</keyword>
<dbReference type="InterPro" id="IPR017853">
    <property type="entry name" value="GH"/>
</dbReference>
<evidence type="ECO:0000256" key="9">
    <source>
        <dbReference type="SAM" id="SignalP"/>
    </source>
</evidence>
<keyword evidence="5" id="KW-0119">Carbohydrate metabolism</keyword>
<dbReference type="InterPro" id="IPR001547">
    <property type="entry name" value="Glyco_hydro_5"/>
</dbReference>
<dbReference type="InterPro" id="IPR008979">
    <property type="entry name" value="Galactose-bd-like_sf"/>
</dbReference>
<protein>
    <recommendedName>
        <fullName evidence="10">CBM6 domain-containing protein</fullName>
    </recommendedName>
</protein>
<feature type="domain" description="CBM6" evidence="10">
    <location>
        <begin position="175"/>
        <end position="310"/>
    </location>
</feature>
<gene>
    <name evidence="11" type="ORF">J2X05_003240</name>
</gene>
<keyword evidence="3" id="KW-0378">Hydrolase</keyword>
<comment type="similarity">
    <text evidence="1">Belongs to the glycosyl hydrolase 5 (cellulase A) family.</text>
</comment>
<dbReference type="RefSeq" id="WP_310074243.1">
    <property type="nucleotide sequence ID" value="NZ_JAVDVX010000006.1"/>
</dbReference>
<dbReference type="SUPFAM" id="SSF51445">
    <property type="entry name" value="(Trans)glycosidases"/>
    <property type="match status" value="1"/>
</dbReference>
<evidence type="ECO:0000259" key="10">
    <source>
        <dbReference type="PROSITE" id="PS51175"/>
    </source>
</evidence>
<dbReference type="InterPro" id="IPR018087">
    <property type="entry name" value="Glyco_hydro_5_CS"/>
</dbReference>
<evidence type="ECO:0000256" key="1">
    <source>
        <dbReference type="ARBA" id="ARBA00005641"/>
    </source>
</evidence>
<dbReference type="SMART" id="SM00606">
    <property type="entry name" value="CBD_IV"/>
    <property type="match status" value="2"/>
</dbReference>
<dbReference type="InterPro" id="IPR005084">
    <property type="entry name" value="CBM6"/>
</dbReference>
<dbReference type="Pfam" id="PF03422">
    <property type="entry name" value="CBM_6"/>
    <property type="match status" value="2"/>
</dbReference>
<dbReference type="InterPro" id="IPR006584">
    <property type="entry name" value="Cellulose-bd_IV"/>
</dbReference>
<feature type="chain" id="PRO_5046904193" description="CBM6 domain-containing protein" evidence="9">
    <location>
        <begin position="32"/>
        <end position="671"/>
    </location>
</feature>
<feature type="domain" description="CBM6" evidence="10">
    <location>
        <begin position="34"/>
        <end position="156"/>
    </location>
</feature>
<evidence type="ECO:0000256" key="8">
    <source>
        <dbReference type="SAM" id="MobiDB-lite"/>
    </source>
</evidence>
<feature type="region of interest" description="Disordered" evidence="8">
    <location>
        <begin position="315"/>
        <end position="337"/>
    </location>
</feature>
<dbReference type="Proteomes" id="UP001253595">
    <property type="component" value="Unassembled WGS sequence"/>
</dbReference>
<evidence type="ECO:0000256" key="2">
    <source>
        <dbReference type="ARBA" id="ARBA00022729"/>
    </source>
</evidence>
<dbReference type="PANTHER" id="PTHR31297:SF41">
    <property type="entry name" value="ENDOGLUCANASE, PUTATIVE (AFU_ORTHOLOGUE AFUA_5G01830)-RELATED"/>
    <property type="match status" value="1"/>
</dbReference>
<evidence type="ECO:0000256" key="6">
    <source>
        <dbReference type="ARBA" id="ARBA00023295"/>
    </source>
</evidence>
<feature type="compositionally biased region" description="Low complexity" evidence="8">
    <location>
        <begin position="315"/>
        <end position="333"/>
    </location>
</feature>
<keyword evidence="12" id="KW-1185">Reference proteome</keyword>
<evidence type="ECO:0000256" key="7">
    <source>
        <dbReference type="ARBA" id="ARBA00023326"/>
    </source>
</evidence>